<dbReference type="InterPro" id="IPR029058">
    <property type="entry name" value="AB_hydrolase_fold"/>
</dbReference>
<organism evidence="2">
    <name type="scientific">uncultured Acidimicrobiales bacterium</name>
    <dbReference type="NCBI Taxonomy" id="310071"/>
    <lineage>
        <taxon>Bacteria</taxon>
        <taxon>Bacillati</taxon>
        <taxon>Actinomycetota</taxon>
        <taxon>Acidimicrobiia</taxon>
        <taxon>Acidimicrobiales</taxon>
        <taxon>environmental samples</taxon>
    </lineage>
</organism>
<evidence type="ECO:0000256" key="1">
    <source>
        <dbReference type="SAM" id="MobiDB-lite"/>
    </source>
</evidence>
<feature type="region of interest" description="Disordered" evidence="1">
    <location>
        <begin position="458"/>
        <end position="509"/>
    </location>
</feature>
<sequence length="509" mass="55113">MLEVLEVLEVLDTLDQLAGCRPPPVAHGTATLDHRSRPPLGVCVNTVLHVANRTEEVRQRNAPDRSERQRAGSTCASGICNFRHMTPLRRSIVASVTALAALVPLLASAASPASAQAQPVTTWLCRPGLPDNPCEPDLTTTVYDNTGDVVGVETPKPARKAEVDCFYVYPTTSNQPTPQADFSVDPELRSIALYQAARYSSECRVFAPVYRQITVPGLLAPTTVTPAMRETAYQDVRSAWLDYLEHDNDGRGVVFIGHSQGTGVLRRLIREEVDPNPEVRERLVSALLLGGNVTVRRGSDVGGDFQNIPACHRAKQTGCVIAFSAYMGPVPENARFGRTSNPDLEVLCTNPTSLRGGTGSADVINPTEPFAPGTIIAGAISVLGLPPLTATTPWVEARDAYAATCSSENGANVLQLTPQGTAPVIRPSPDPTWGLHLVDANIALGDLVDIVHRQAARWTQEHKHDDKERGSHDDKGRGRHDDKERGRHADERGKHQRDDDGRPGRRGRA</sequence>
<evidence type="ECO:0008006" key="3">
    <source>
        <dbReference type="Google" id="ProtNLM"/>
    </source>
</evidence>
<proteinExistence type="predicted"/>
<evidence type="ECO:0000313" key="2">
    <source>
        <dbReference type="EMBL" id="CAA9255549.1"/>
    </source>
</evidence>
<dbReference type="AlphaFoldDB" id="A0A6J4ILE7"/>
<dbReference type="Pfam" id="PF11288">
    <property type="entry name" value="DUF3089"/>
    <property type="match status" value="1"/>
</dbReference>
<dbReference type="InterPro" id="IPR021440">
    <property type="entry name" value="DUF3089"/>
</dbReference>
<feature type="compositionally biased region" description="Basic and acidic residues" evidence="1">
    <location>
        <begin position="459"/>
        <end position="503"/>
    </location>
</feature>
<reference evidence="2" key="1">
    <citation type="submission" date="2020-02" db="EMBL/GenBank/DDBJ databases">
        <authorList>
            <person name="Meier V. D."/>
        </authorList>
    </citation>
    <scope>NUCLEOTIDE SEQUENCE</scope>
    <source>
        <strain evidence="2">AVDCRST_MAG20</strain>
    </source>
</reference>
<name>A0A6J4ILE7_9ACTN</name>
<gene>
    <name evidence="2" type="ORF">AVDCRST_MAG20-2579</name>
</gene>
<protein>
    <recommendedName>
        <fullName evidence="3">DUF3089 domain-containing protein</fullName>
    </recommendedName>
</protein>
<accession>A0A6J4ILE7</accession>
<dbReference type="SUPFAM" id="SSF53474">
    <property type="entry name" value="alpha/beta-Hydrolases"/>
    <property type="match status" value="1"/>
</dbReference>
<dbReference type="EMBL" id="CADCSY010000110">
    <property type="protein sequence ID" value="CAA9255549.1"/>
    <property type="molecule type" value="Genomic_DNA"/>
</dbReference>